<protein>
    <submittedName>
        <fullName evidence="3">C4-dicarboxylate ABC transporter permease</fullName>
    </submittedName>
</protein>
<evidence type="ECO:0000259" key="2">
    <source>
        <dbReference type="Pfam" id="PF07331"/>
    </source>
</evidence>
<evidence type="ECO:0000256" key="1">
    <source>
        <dbReference type="SAM" id="Phobius"/>
    </source>
</evidence>
<gene>
    <name evidence="3" type="ORF">SVA_1845</name>
</gene>
<proteinExistence type="predicted"/>
<name>A0A1B4V4F9_9GAMM</name>
<dbReference type="KEGG" id="sva:SVA_1845"/>
<dbReference type="Pfam" id="PF07331">
    <property type="entry name" value="TctB"/>
    <property type="match status" value="1"/>
</dbReference>
<keyword evidence="1" id="KW-1133">Transmembrane helix</keyword>
<keyword evidence="1" id="KW-0472">Membrane</keyword>
<reference evidence="3 4" key="1">
    <citation type="submission" date="2015-08" db="EMBL/GenBank/DDBJ databases">
        <title>Complete genome sequence of Sulfurifustis variabilis.</title>
        <authorList>
            <person name="Miura A."/>
            <person name="Kojima H."/>
            <person name="Fukui M."/>
        </authorList>
    </citation>
    <scope>NUCLEOTIDE SEQUENCE [LARGE SCALE GENOMIC DNA]</scope>
    <source>
        <strain evidence="4">skN76</strain>
    </source>
</reference>
<feature type="transmembrane region" description="Helical" evidence="1">
    <location>
        <begin position="12"/>
        <end position="29"/>
    </location>
</feature>
<dbReference type="AlphaFoldDB" id="A0A1B4V4F9"/>
<dbReference type="Proteomes" id="UP000218899">
    <property type="component" value="Chromosome"/>
</dbReference>
<dbReference type="EMBL" id="AP014936">
    <property type="protein sequence ID" value="BAU48399.1"/>
    <property type="molecule type" value="Genomic_DNA"/>
</dbReference>
<evidence type="ECO:0000313" key="3">
    <source>
        <dbReference type="EMBL" id="BAU48399.1"/>
    </source>
</evidence>
<keyword evidence="4" id="KW-1185">Reference proteome</keyword>
<feature type="transmembrane region" description="Helical" evidence="1">
    <location>
        <begin position="35"/>
        <end position="57"/>
    </location>
</feature>
<feature type="transmembrane region" description="Helical" evidence="1">
    <location>
        <begin position="78"/>
        <end position="109"/>
    </location>
</feature>
<organism evidence="3 4">
    <name type="scientific">Sulfurifustis variabilis</name>
    <dbReference type="NCBI Taxonomy" id="1675686"/>
    <lineage>
        <taxon>Bacteria</taxon>
        <taxon>Pseudomonadati</taxon>
        <taxon>Pseudomonadota</taxon>
        <taxon>Gammaproteobacteria</taxon>
        <taxon>Acidiferrobacterales</taxon>
        <taxon>Acidiferrobacteraceae</taxon>
        <taxon>Sulfurifustis</taxon>
    </lineage>
</organism>
<sequence>MTEHSRRDVASLLSALGFIALGGLALYYTKDMSPLGSVFPRTIGSAMIVFSIAYIGWRWFKPHLGAEAIGGGSHARRALLAAIMIAWALLLDRLGFLSASIIAALLLLAVANYDRWTPIRAMAYLASTLAIVFGLYAVFRYGLLVPLPTGALF</sequence>
<feature type="transmembrane region" description="Helical" evidence="1">
    <location>
        <begin position="121"/>
        <end position="139"/>
    </location>
</feature>
<feature type="domain" description="DUF1468" evidence="2">
    <location>
        <begin position="13"/>
        <end position="148"/>
    </location>
</feature>
<keyword evidence="1" id="KW-0812">Transmembrane</keyword>
<dbReference type="OrthoDB" id="6166151at2"/>
<dbReference type="InterPro" id="IPR009936">
    <property type="entry name" value="DUF1468"/>
</dbReference>
<accession>A0A1B4V4F9</accession>
<evidence type="ECO:0000313" key="4">
    <source>
        <dbReference type="Proteomes" id="UP000218899"/>
    </source>
</evidence>